<evidence type="ECO:0000313" key="6">
    <source>
        <dbReference type="Proteomes" id="UP000499080"/>
    </source>
</evidence>
<accession>A0A4Y2N6V1</accession>
<evidence type="ECO:0000313" key="3">
    <source>
        <dbReference type="EMBL" id="GBN34584.1"/>
    </source>
</evidence>
<dbReference type="EMBL" id="BGPR01207874">
    <property type="protein sequence ID" value="GBN34622.1"/>
    <property type="molecule type" value="Genomic_DNA"/>
</dbReference>
<dbReference type="EMBL" id="BGPR01207860">
    <property type="protein sequence ID" value="GBN34590.1"/>
    <property type="molecule type" value="Genomic_DNA"/>
</dbReference>
<name>A0A4Y2N6V1_ARAVE</name>
<dbReference type="Proteomes" id="UP000499080">
    <property type="component" value="Unassembled WGS sequence"/>
</dbReference>
<feature type="compositionally biased region" description="Basic and acidic residues" evidence="1">
    <location>
        <begin position="111"/>
        <end position="137"/>
    </location>
</feature>
<evidence type="ECO:0000313" key="5">
    <source>
        <dbReference type="EMBL" id="GBN34622.1"/>
    </source>
</evidence>
<dbReference type="EMBL" id="BGPR01207836">
    <property type="protein sequence ID" value="GBN34529.1"/>
    <property type="molecule type" value="Genomic_DNA"/>
</dbReference>
<evidence type="ECO:0000256" key="1">
    <source>
        <dbReference type="SAM" id="MobiDB-lite"/>
    </source>
</evidence>
<keyword evidence="6" id="KW-1185">Reference proteome</keyword>
<feature type="region of interest" description="Disordered" evidence="1">
    <location>
        <begin position="111"/>
        <end position="140"/>
    </location>
</feature>
<protein>
    <submittedName>
        <fullName evidence="5">Uncharacterized protein</fullName>
    </submittedName>
</protein>
<gene>
    <name evidence="5" type="ORF">AVEN_133977_1</name>
    <name evidence="2" type="ORF">AVEN_227189_1</name>
    <name evidence="3" type="ORF">AVEN_64040_1</name>
    <name evidence="4" type="ORF">AVEN_66333_1</name>
</gene>
<organism evidence="5 6">
    <name type="scientific">Araneus ventricosus</name>
    <name type="common">Orbweaver spider</name>
    <name type="synonym">Epeira ventricosa</name>
    <dbReference type="NCBI Taxonomy" id="182803"/>
    <lineage>
        <taxon>Eukaryota</taxon>
        <taxon>Metazoa</taxon>
        <taxon>Ecdysozoa</taxon>
        <taxon>Arthropoda</taxon>
        <taxon>Chelicerata</taxon>
        <taxon>Arachnida</taxon>
        <taxon>Araneae</taxon>
        <taxon>Araneomorphae</taxon>
        <taxon>Entelegynae</taxon>
        <taxon>Araneoidea</taxon>
        <taxon>Araneidae</taxon>
        <taxon>Araneus</taxon>
    </lineage>
</organism>
<sequence length="182" mass="21220">MSIHHPIESSKPYLLLLNPIHTILDSKRHICIFINPDDRLSEEGETFHYFCCSERPTNHHLFRFYAFFVEISPVGSSTFPQQIGRTLMGEHPSCNVIDCCRFDKRGSHDCGRREMSGGPSREKREREKKGKRREIGKGKKRRDVSGKMIIFVFLVLCYSLQTSRQFLEGKNHAFVRKLFISE</sequence>
<proteinExistence type="predicted"/>
<comment type="caution">
    <text evidence="5">The sequence shown here is derived from an EMBL/GenBank/DDBJ whole genome shotgun (WGS) entry which is preliminary data.</text>
</comment>
<evidence type="ECO:0000313" key="4">
    <source>
        <dbReference type="EMBL" id="GBN34590.1"/>
    </source>
</evidence>
<reference evidence="5 6" key="1">
    <citation type="journal article" date="2019" name="Sci. Rep.">
        <title>Orb-weaving spider Araneus ventricosus genome elucidates the spidroin gene catalogue.</title>
        <authorList>
            <person name="Kono N."/>
            <person name="Nakamura H."/>
            <person name="Ohtoshi R."/>
            <person name="Moran D.A.P."/>
            <person name="Shinohara A."/>
            <person name="Yoshida Y."/>
            <person name="Fujiwara M."/>
            <person name="Mori M."/>
            <person name="Tomita M."/>
            <person name="Arakawa K."/>
        </authorList>
    </citation>
    <scope>NUCLEOTIDE SEQUENCE [LARGE SCALE GENOMIC DNA]</scope>
</reference>
<evidence type="ECO:0000313" key="2">
    <source>
        <dbReference type="EMBL" id="GBN34529.1"/>
    </source>
</evidence>
<dbReference type="AlphaFoldDB" id="A0A4Y2N6V1"/>
<dbReference type="EMBL" id="BGPR01207858">
    <property type="protein sequence ID" value="GBN34584.1"/>
    <property type="molecule type" value="Genomic_DNA"/>
</dbReference>